<dbReference type="Proteomes" id="UP000189703">
    <property type="component" value="Unplaced"/>
</dbReference>
<dbReference type="GO" id="GO:0051707">
    <property type="term" value="P:response to other organism"/>
    <property type="evidence" value="ECO:0007669"/>
    <property type="project" value="UniProtKB-ARBA"/>
</dbReference>
<dbReference type="InterPro" id="IPR058922">
    <property type="entry name" value="WHD_DRP"/>
</dbReference>
<dbReference type="SUPFAM" id="SSF52540">
    <property type="entry name" value="P-loop containing nucleoside triphosphate hydrolases"/>
    <property type="match status" value="1"/>
</dbReference>
<protein>
    <submittedName>
        <fullName evidence="10">Disease resistance protein RGA3</fullName>
    </submittedName>
</protein>
<feature type="domain" description="Disease resistance R13L4/SHOC-2-like LRR" evidence="8">
    <location>
        <begin position="626"/>
        <end position="843"/>
    </location>
</feature>
<dbReference type="Gene3D" id="1.10.10.10">
    <property type="entry name" value="Winged helix-like DNA-binding domain superfamily/Winged helix DNA-binding domain"/>
    <property type="match status" value="1"/>
</dbReference>
<evidence type="ECO:0000259" key="8">
    <source>
        <dbReference type="Pfam" id="PF23598"/>
    </source>
</evidence>
<evidence type="ECO:0000313" key="10">
    <source>
        <dbReference type="RefSeq" id="XP_010278462.1"/>
    </source>
</evidence>
<dbReference type="OMA" id="SHEAQIW"/>
<dbReference type="OrthoDB" id="2018467at2759"/>
<dbReference type="PANTHER" id="PTHR36766">
    <property type="entry name" value="PLANT BROAD-SPECTRUM MILDEW RESISTANCE PROTEIN RPW8"/>
    <property type="match status" value="1"/>
</dbReference>
<gene>
    <name evidence="10" type="primary">LOC104612649</name>
</gene>
<dbReference type="Gene3D" id="3.80.10.10">
    <property type="entry name" value="Ribonuclease Inhibitor"/>
    <property type="match status" value="1"/>
</dbReference>
<dbReference type="eggNOG" id="KOG4658">
    <property type="taxonomic scope" value="Eukaryota"/>
</dbReference>
<dbReference type="Pfam" id="PF18052">
    <property type="entry name" value="Rx_N"/>
    <property type="match status" value="1"/>
</dbReference>
<dbReference type="InterPro" id="IPR027417">
    <property type="entry name" value="P-loop_NTPase"/>
</dbReference>
<reference evidence="10" key="1">
    <citation type="submission" date="2025-08" db="UniProtKB">
        <authorList>
            <consortium name="RefSeq"/>
        </authorList>
    </citation>
    <scope>IDENTIFICATION</scope>
</reference>
<evidence type="ECO:0000256" key="4">
    <source>
        <dbReference type="ARBA" id="ARBA00022840"/>
    </source>
</evidence>
<feature type="domain" description="NB-ARC" evidence="5">
    <location>
        <begin position="181"/>
        <end position="357"/>
    </location>
</feature>
<feature type="domain" description="Disease resistance protein winged helix" evidence="7">
    <location>
        <begin position="448"/>
        <end position="523"/>
    </location>
</feature>
<dbReference type="GO" id="GO:0043531">
    <property type="term" value="F:ADP binding"/>
    <property type="evidence" value="ECO:0007669"/>
    <property type="project" value="InterPro"/>
</dbReference>
<dbReference type="KEGG" id="nnu:104612649"/>
<dbReference type="FunFam" id="3.40.50.300:FF:001091">
    <property type="entry name" value="Probable disease resistance protein At1g61300"/>
    <property type="match status" value="1"/>
</dbReference>
<name>A0A1U8BAV3_NELNU</name>
<dbReference type="SUPFAM" id="SSF52058">
    <property type="entry name" value="L domain-like"/>
    <property type="match status" value="1"/>
</dbReference>
<evidence type="ECO:0000259" key="5">
    <source>
        <dbReference type="Pfam" id="PF00931"/>
    </source>
</evidence>
<dbReference type="InterPro" id="IPR041118">
    <property type="entry name" value="Rx_N"/>
</dbReference>
<keyword evidence="1" id="KW-0677">Repeat</keyword>
<dbReference type="GO" id="GO:0005524">
    <property type="term" value="F:ATP binding"/>
    <property type="evidence" value="ECO:0007669"/>
    <property type="project" value="UniProtKB-KW"/>
</dbReference>
<dbReference type="InterPro" id="IPR038005">
    <property type="entry name" value="RX-like_CC"/>
</dbReference>
<accession>A0A1U8BAV3</accession>
<evidence type="ECO:0000259" key="6">
    <source>
        <dbReference type="Pfam" id="PF18052"/>
    </source>
</evidence>
<dbReference type="PROSITE" id="PS51450">
    <property type="entry name" value="LRR"/>
    <property type="match status" value="1"/>
</dbReference>
<dbReference type="InterPro" id="IPR032675">
    <property type="entry name" value="LRR_dom_sf"/>
</dbReference>
<evidence type="ECO:0000256" key="3">
    <source>
        <dbReference type="ARBA" id="ARBA00022821"/>
    </source>
</evidence>
<proteinExistence type="predicted"/>
<dbReference type="InterPro" id="IPR002182">
    <property type="entry name" value="NB-ARC"/>
</dbReference>
<dbReference type="FunFam" id="1.10.10.10:FF:000322">
    <property type="entry name" value="Probable disease resistance protein At1g63360"/>
    <property type="match status" value="1"/>
</dbReference>
<dbReference type="CDD" id="cd14798">
    <property type="entry name" value="RX-CC_like"/>
    <property type="match status" value="1"/>
</dbReference>
<keyword evidence="4" id="KW-0067">ATP-binding</keyword>
<dbReference type="InterPro" id="IPR036388">
    <property type="entry name" value="WH-like_DNA-bd_sf"/>
</dbReference>
<dbReference type="PANTHER" id="PTHR36766:SF70">
    <property type="entry name" value="DISEASE RESISTANCE PROTEIN RGA4"/>
    <property type="match status" value="1"/>
</dbReference>
<sequence length="897" mass="102190">MAEAVIGGVTEGIINKLISLIADEIGLAWGFKGELRKLQNTLVGIQNVLEDAETLQVTDMNVKKWLMSLKDVSYEADDVLDEFATEMLRYKVENTGNRLTKKVRNFLTPSSNNPVAFRLRMVHKIRNINVKLDEIAKERDRFHFKNVTTKERITNNRETTASLDDDDLPVVGRDKDKWIIIDKLIKSSASPEATVSVSVLPIVGMGGLGKTTLAKLVYNDASIQGFFDLKMWVCVSDDFDVKRLATEIIHSAGNTTFASTTNLNTIETSLRSILEDKRFLIVLDDVWNENVAEWNRFRKCLGDGAKKGSKILVTTRSEKVASIVHTHTGDGPTPLIMHHLKGLSFEDCWSIFKQRAFGYCRVDVAEDQIDDLVEIGKALVKRCQGVPLAAKALGGLMRNKRSKEEWVWVRDSGIWKQFENDTKILPALKLSYDDLPYYLKQCFAYCSVFPKDHKIIKYDLIRQWIAHGFVVAAAENDEANSLVDTADGYFNSLLGRSFFQDVERYSSGNIWRCKMHDLMHDLAQSVNGDECNVIELSSAVDDDRQQQQQHNNNKLVRWIHEKSTTLHLSIVSSTTKTITNPVHQLFSAYVNNSSRSRFHIHTIILLSSNCWSRINVDKRVLDFICLNFKCLRLLDLQHAKIREVSSRIGKLKHLRYLDLSDTNIEELPDSITNLYNLQTLFLFACCKLKQLPRDMRKMISLRDLDIRDSGINKMPEGMGQLTNLQTLRGFVVGKDGGGGIGDLGPLNHLRELDIVFKAGCFHNLNLDRRAREEISRAKLLKEKRNLGQLSLSWREDEEDNSVHLDHQEVVNDVLLEALQPNSNLKWLLIEGFPGTRLPSWITMAQHVYIFVCPQLRSLKEGNPNSVLIEELYIRSCRNLTSLWKGIQGFTSLKQRRI</sequence>
<dbReference type="Pfam" id="PF00931">
    <property type="entry name" value="NB-ARC"/>
    <property type="match status" value="1"/>
</dbReference>
<keyword evidence="9" id="KW-1185">Reference proteome</keyword>
<organism evidence="9 10">
    <name type="scientific">Nelumbo nucifera</name>
    <name type="common">Sacred lotus</name>
    <dbReference type="NCBI Taxonomy" id="4432"/>
    <lineage>
        <taxon>Eukaryota</taxon>
        <taxon>Viridiplantae</taxon>
        <taxon>Streptophyta</taxon>
        <taxon>Embryophyta</taxon>
        <taxon>Tracheophyta</taxon>
        <taxon>Spermatophyta</taxon>
        <taxon>Magnoliopsida</taxon>
        <taxon>Proteales</taxon>
        <taxon>Nelumbonaceae</taxon>
        <taxon>Nelumbo</taxon>
    </lineage>
</organism>
<evidence type="ECO:0000256" key="2">
    <source>
        <dbReference type="ARBA" id="ARBA00022741"/>
    </source>
</evidence>
<keyword evidence="2" id="KW-0547">Nucleotide-binding</keyword>
<dbReference type="RefSeq" id="XP_010278462.1">
    <property type="nucleotide sequence ID" value="XM_010280160.2"/>
</dbReference>
<dbReference type="Pfam" id="PF23598">
    <property type="entry name" value="LRR_14"/>
    <property type="match status" value="1"/>
</dbReference>
<dbReference type="InterPro" id="IPR055414">
    <property type="entry name" value="LRR_R13L4/SHOC2-like"/>
</dbReference>
<dbReference type="InterPro" id="IPR001611">
    <property type="entry name" value="Leu-rich_rpt"/>
</dbReference>
<dbReference type="Pfam" id="PF23559">
    <property type="entry name" value="WHD_DRP"/>
    <property type="match status" value="1"/>
</dbReference>
<keyword evidence="3" id="KW-0611">Plant defense</keyword>
<dbReference type="PRINTS" id="PR00364">
    <property type="entry name" value="DISEASERSIST"/>
</dbReference>
<evidence type="ECO:0000256" key="1">
    <source>
        <dbReference type="ARBA" id="ARBA00022737"/>
    </source>
</evidence>
<dbReference type="Gene3D" id="1.20.5.4130">
    <property type="match status" value="1"/>
</dbReference>
<dbReference type="Gene3D" id="3.40.50.300">
    <property type="entry name" value="P-loop containing nucleotide triphosphate hydrolases"/>
    <property type="match status" value="1"/>
</dbReference>
<evidence type="ECO:0000313" key="9">
    <source>
        <dbReference type="Proteomes" id="UP000189703"/>
    </source>
</evidence>
<dbReference type="GO" id="GO:0006952">
    <property type="term" value="P:defense response"/>
    <property type="evidence" value="ECO:0007669"/>
    <property type="project" value="UniProtKB-KW"/>
</dbReference>
<dbReference type="AlphaFoldDB" id="A0A1U8BAV3"/>
<evidence type="ECO:0000259" key="7">
    <source>
        <dbReference type="Pfam" id="PF23559"/>
    </source>
</evidence>
<dbReference type="GeneID" id="104612649"/>
<feature type="domain" description="Disease resistance N-terminal" evidence="6">
    <location>
        <begin position="13"/>
        <end position="94"/>
    </location>
</feature>